<evidence type="ECO:0000313" key="2">
    <source>
        <dbReference type="EMBL" id="OYV81732.1"/>
    </source>
</evidence>
<name>A0A257T8K3_9PROT</name>
<gene>
    <name evidence="2" type="ORF">B7Z70_04625</name>
</gene>
<dbReference type="Proteomes" id="UP000216779">
    <property type="component" value="Unassembled WGS sequence"/>
</dbReference>
<sequence>MLESRFESLFAELESIITDYRGLRRYLEGNGRDKRSLQSLQKQIQMLNAENVLLRERQEIVCLRLSELLAQVSQWENEV</sequence>
<dbReference type="AlphaFoldDB" id="A0A257T8K3"/>
<protein>
    <submittedName>
        <fullName evidence="2">Uncharacterized protein</fullName>
    </submittedName>
</protein>
<reference evidence="2 3" key="1">
    <citation type="submission" date="2017-03" db="EMBL/GenBank/DDBJ databases">
        <title>Lifting the veil on microbial sulfur biogeochemistry in mining wastewaters.</title>
        <authorList>
            <person name="Kantor R.S."/>
            <person name="Colenbrander Nelson T."/>
            <person name="Marshall S."/>
            <person name="Bennett D."/>
            <person name="Apte S."/>
            <person name="Camacho D."/>
            <person name="Thomas B.C."/>
            <person name="Warren L.A."/>
            <person name="Banfield J.F."/>
        </authorList>
    </citation>
    <scope>NUCLEOTIDE SEQUENCE [LARGE SCALE GENOMIC DNA]</scope>
    <source>
        <strain evidence="2">21-59-9</strain>
    </source>
</reference>
<organism evidence="2 3">
    <name type="scientific">Acidithiobacillus ferrivorans</name>
    <dbReference type="NCBI Taxonomy" id="160808"/>
    <lineage>
        <taxon>Bacteria</taxon>
        <taxon>Pseudomonadati</taxon>
        <taxon>Pseudomonadota</taxon>
        <taxon>Acidithiobacillia</taxon>
        <taxon>Acidithiobacillales</taxon>
        <taxon>Acidithiobacillaceae</taxon>
        <taxon>Acidithiobacillus</taxon>
    </lineage>
</organism>
<dbReference type="EMBL" id="NCBC01000109">
    <property type="protein sequence ID" value="OYV81732.1"/>
    <property type="molecule type" value="Genomic_DNA"/>
</dbReference>
<evidence type="ECO:0000313" key="3">
    <source>
        <dbReference type="Proteomes" id="UP000216779"/>
    </source>
</evidence>
<keyword evidence="1" id="KW-0175">Coiled coil</keyword>
<feature type="coiled-coil region" evidence="1">
    <location>
        <begin position="30"/>
        <end position="57"/>
    </location>
</feature>
<accession>A0A257T8K3</accession>
<proteinExistence type="predicted"/>
<comment type="caution">
    <text evidence="2">The sequence shown here is derived from an EMBL/GenBank/DDBJ whole genome shotgun (WGS) entry which is preliminary data.</text>
</comment>
<evidence type="ECO:0000256" key="1">
    <source>
        <dbReference type="SAM" id="Coils"/>
    </source>
</evidence>